<proteinExistence type="predicted"/>
<gene>
    <name evidence="1" type="ORF">CPT_Premi_055</name>
</gene>
<dbReference type="Proteomes" id="UP001326433">
    <property type="component" value="Segment"/>
</dbReference>
<keyword evidence="2" id="KW-1185">Reference proteome</keyword>
<dbReference type="EMBL" id="OR798392">
    <property type="protein sequence ID" value="WQZ01195.1"/>
    <property type="molecule type" value="Genomic_DNA"/>
</dbReference>
<protein>
    <submittedName>
        <fullName evidence="1">Uncharacterized protein</fullName>
    </submittedName>
</protein>
<evidence type="ECO:0000313" key="2">
    <source>
        <dbReference type="Proteomes" id="UP001326433"/>
    </source>
</evidence>
<accession>A0ABZ0ZXP9</accession>
<reference evidence="1 2" key="1">
    <citation type="submission" date="2024-01" db="EMBL/GenBank/DDBJ databases">
        <title>The Complete Genome Sequence of Proteus phage Premi.</title>
        <authorList>
            <person name="Valencia Toxqui G."/>
        </authorList>
    </citation>
    <scope>NUCLEOTIDE SEQUENCE [LARGE SCALE GENOMIC DNA]</scope>
</reference>
<sequence length="26" mass="2911">MVALRRSEGMCGRGLSVSFAYMYILV</sequence>
<organism evidence="1 2">
    <name type="scientific">Proteus phage Premi</name>
    <dbReference type="NCBI Taxonomy" id="3097470"/>
    <lineage>
        <taxon>Viruses</taxon>
        <taxon>Duplodnaviria</taxon>
        <taxon>Heunggongvirae</taxon>
        <taxon>Uroviricota</taxon>
        <taxon>Caudoviricetes</taxon>
        <taxon>Autographivirales</taxon>
        <taxon>Autosignataviridae</taxon>
        <taxon>Molineuxvirinae</taxon>
        <taxon>Acadevirus</taxon>
        <taxon>Acadevirus premi</taxon>
    </lineage>
</organism>
<name>A0ABZ0ZXP9_9CAUD</name>
<evidence type="ECO:0000313" key="1">
    <source>
        <dbReference type="EMBL" id="WQZ01195.1"/>
    </source>
</evidence>